<dbReference type="InterPro" id="IPR036852">
    <property type="entry name" value="Peptidase_S8/S53_dom_sf"/>
</dbReference>
<evidence type="ECO:0000313" key="8">
    <source>
        <dbReference type="EMBL" id="EPR39164.1"/>
    </source>
</evidence>
<feature type="active site" description="Charge relay system" evidence="5">
    <location>
        <position position="246"/>
    </location>
</feature>
<evidence type="ECO:0000256" key="6">
    <source>
        <dbReference type="SAM" id="SignalP"/>
    </source>
</evidence>
<keyword evidence="9" id="KW-1185">Reference proteome</keyword>
<dbReference type="eggNOG" id="COG1404">
    <property type="taxonomic scope" value="Bacteria"/>
</dbReference>
<evidence type="ECO:0000256" key="5">
    <source>
        <dbReference type="PROSITE-ProRule" id="PRU01240"/>
    </source>
</evidence>
<proteinExistence type="inferred from homology"/>
<dbReference type="EMBL" id="ATHJ01000092">
    <property type="protein sequence ID" value="EPR39164.1"/>
    <property type="molecule type" value="Genomic_DNA"/>
</dbReference>
<dbReference type="AlphaFoldDB" id="S7UY34"/>
<sequence>MKHRIVAVLLMVPAILLFAASARAVTIELSGDRISIHAEKSPLSVILSRLSASGIQIQCPPHIDPEVTATVTDKPIHEGLGAVLKPYGYVLFWERSGKNKSLRPAELHVFDSVGREENGREEREEGFAVAVNPKDGSLYVRNEILLRIAPGSDGEILRSLVSGLGGVILETDALLGIHRVRLPDGIDIPDFPAKLKAGENRLTAEPNYAYPIDFPRRFVGRAPRFESVAPQNIISDTTGVPVAVLDSGWTAGYGLEERVIAALDAVNPGMPVTDGLGHGTQMALIAAGEVRPMGTAGEDAKASPIIPIRTFDDSGITSNFALMRGIDFALSSGARVLNMSWGSETSSPFLEEALAYADNRGLIVVAAAGNKATGAPVYPAAYPTVLGIGALAPDGTPWQHSNYGSFVALSAPGYADLPVGYKGEAGIYAGTSIAAAYVANVISGWLTENPDWQKSDVMHRLRTHGLKRQNP</sequence>
<comment type="caution">
    <text evidence="8">The sequence shown here is derived from an EMBL/GenBank/DDBJ whole genome shotgun (WGS) entry which is preliminary data.</text>
</comment>
<feature type="active site" description="Charge relay system" evidence="5">
    <location>
        <position position="432"/>
    </location>
</feature>
<dbReference type="Pfam" id="PF00082">
    <property type="entry name" value="Peptidase_S8"/>
    <property type="match status" value="1"/>
</dbReference>
<evidence type="ECO:0000256" key="2">
    <source>
        <dbReference type="ARBA" id="ARBA00022670"/>
    </source>
</evidence>
<feature type="signal peptide" evidence="6">
    <location>
        <begin position="1"/>
        <end position="24"/>
    </location>
</feature>
<comment type="similarity">
    <text evidence="1 5">Belongs to the peptidase S8 family.</text>
</comment>
<protein>
    <submittedName>
        <fullName evidence="8">Peptidase S8 and S53 subtilisin kexin sedolisin</fullName>
    </submittedName>
</protein>
<keyword evidence="4 5" id="KW-0720">Serine protease</keyword>
<organism evidence="8 9">
    <name type="scientific">Desulfococcus multivorans DSM 2059</name>
    <dbReference type="NCBI Taxonomy" id="1121405"/>
    <lineage>
        <taxon>Bacteria</taxon>
        <taxon>Pseudomonadati</taxon>
        <taxon>Thermodesulfobacteriota</taxon>
        <taxon>Desulfobacteria</taxon>
        <taxon>Desulfobacterales</taxon>
        <taxon>Desulfococcaceae</taxon>
        <taxon>Desulfococcus</taxon>
    </lineage>
</organism>
<dbReference type="Proteomes" id="UP000014977">
    <property type="component" value="Unassembled WGS sequence"/>
</dbReference>
<dbReference type="GO" id="GO:0004252">
    <property type="term" value="F:serine-type endopeptidase activity"/>
    <property type="evidence" value="ECO:0007669"/>
    <property type="project" value="UniProtKB-UniRule"/>
</dbReference>
<keyword evidence="2 5" id="KW-0645">Protease</keyword>
<feature type="active site" description="Charge relay system" evidence="5">
    <location>
        <position position="278"/>
    </location>
</feature>
<accession>S7UY34</accession>
<reference evidence="8 9" key="1">
    <citation type="journal article" date="2013" name="Genome Announc.">
        <title>Draft genome sequences for three mercury-methylating, sulfate-reducing bacteria.</title>
        <authorList>
            <person name="Brown S.D."/>
            <person name="Hurt R.A.Jr."/>
            <person name="Gilmour C.C."/>
            <person name="Elias D.A."/>
        </authorList>
    </citation>
    <scope>NUCLEOTIDE SEQUENCE [LARGE SCALE GENOMIC DNA]</scope>
    <source>
        <strain evidence="8 9">DSM 2059</strain>
    </source>
</reference>
<feature type="domain" description="Peptidase S8/S53" evidence="7">
    <location>
        <begin position="238"/>
        <end position="461"/>
    </location>
</feature>
<dbReference type="RefSeq" id="WP_020877577.1">
    <property type="nucleotide sequence ID" value="NZ_ATHJ01000092.1"/>
</dbReference>
<dbReference type="STRING" id="897.B2D07_10755"/>
<evidence type="ECO:0000256" key="3">
    <source>
        <dbReference type="ARBA" id="ARBA00022801"/>
    </source>
</evidence>
<dbReference type="PANTHER" id="PTHR43806">
    <property type="entry name" value="PEPTIDASE S8"/>
    <property type="match status" value="1"/>
</dbReference>
<gene>
    <name evidence="8" type="ORF">dsmv_2820</name>
</gene>
<dbReference type="SUPFAM" id="SSF52743">
    <property type="entry name" value="Subtilisin-like"/>
    <property type="match status" value="1"/>
</dbReference>
<dbReference type="PROSITE" id="PS51892">
    <property type="entry name" value="SUBTILASE"/>
    <property type="match status" value="1"/>
</dbReference>
<evidence type="ECO:0000256" key="1">
    <source>
        <dbReference type="ARBA" id="ARBA00011073"/>
    </source>
</evidence>
<evidence type="ECO:0000256" key="4">
    <source>
        <dbReference type="ARBA" id="ARBA00022825"/>
    </source>
</evidence>
<dbReference type="GO" id="GO:0006508">
    <property type="term" value="P:proteolysis"/>
    <property type="evidence" value="ECO:0007669"/>
    <property type="project" value="UniProtKB-KW"/>
</dbReference>
<dbReference type="Gene3D" id="3.40.50.200">
    <property type="entry name" value="Peptidase S8/S53 domain"/>
    <property type="match status" value="1"/>
</dbReference>
<keyword evidence="6" id="KW-0732">Signal</keyword>
<dbReference type="PATRIC" id="fig|1121405.3.peg.2505"/>
<dbReference type="InterPro" id="IPR050131">
    <property type="entry name" value="Peptidase_S8_subtilisin-like"/>
</dbReference>
<feature type="chain" id="PRO_5030177284" evidence="6">
    <location>
        <begin position="25"/>
        <end position="471"/>
    </location>
</feature>
<keyword evidence="3 5" id="KW-0378">Hydrolase</keyword>
<evidence type="ECO:0000259" key="7">
    <source>
        <dbReference type="Pfam" id="PF00082"/>
    </source>
</evidence>
<dbReference type="PANTHER" id="PTHR43806:SF11">
    <property type="entry name" value="CEREVISIN-RELATED"/>
    <property type="match status" value="1"/>
</dbReference>
<evidence type="ECO:0000313" key="9">
    <source>
        <dbReference type="Proteomes" id="UP000014977"/>
    </source>
</evidence>
<dbReference type="OrthoDB" id="5405281at2"/>
<name>S7UY34_DESML</name>
<dbReference type="InterPro" id="IPR000209">
    <property type="entry name" value="Peptidase_S8/S53_dom"/>
</dbReference>